<feature type="transmembrane region" description="Helical" evidence="5">
    <location>
        <begin position="142"/>
        <end position="168"/>
    </location>
</feature>
<evidence type="ECO:0000256" key="3">
    <source>
        <dbReference type="ARBA" id="ARBA00022989"/>
    </source>
</evidence>
<dbReference type="PANTHER" id="PTHR11785">
    <property type="entry name" value="AMINO ACID TRANSPORTER"/>
    <property type="match status" value="1"/>
</dbReference>
<protein>
    <submittedName>
        <fullName evidence="6">High affinity methionine permease</fullName>
    </submittedName>
</protein>
<accession>A0A395I9X7</accession>
<dbReference type="VEuPathDB" id="FungiDB:BO97DRAFT_382239"/>
<feature type="transmembrane region" description="Helical" evidence="5">
    <location>
        <begin position="98"/>
        <end position="122"/>
    </location>
</feature>
<keyword evidence="3 5" id="KW-1133">Transmembrane helix</keyword>
<reference evidence="6 7" key="1">
    <citation type="submission" date="2018-02" db="EMBL/GenBank/DDBJ databases">
        <title>The genomes of Aspergillus section Nigri reveals drivers in fungal speciation.</title>
        <authorList>
            <consortium name="DOE Joint Genome Institute"/>
            <person name="Vesth T.C."/>
            <person name="Nybo J."/>
            <person name="Theobald S."/>
            <person name="Brandl J."/>
            <person name="Frisvad J.C."/>
            <person name="Nielsen K.F."/>
            <person name="Lyhne E.K."/>
            <person name="Kogle M.E."/>
            <person name="Kuo A."/>
            <person name="Riley R."/>
            <person name="Clum A."/>
            <person name="Nolan M."/>
            <person name="Lipzen A."/>
            <person name="Salamov A."/>
            <person name="Henrissat B."/>
            <person name="Wiebenga A."/>
            <person name="De vries R.P."/>
            <person name="Grigoriev I.V."/>
            <person name="Mortensen U.H."/>
            <person name="Andersen M.R."/>
            <person name="Baker S.E."/>
        </authorList>
    </citation>
    <scope>NUCLEOTIDE SEQUENCE [LARGE SCALE GENOMIC DNA]</scope>
    <source>
        <strain evidence="6 7">CBS 101889</strain>
    </source>
</reference>
<evidence type="ECO:0000313" key="7">
    <source>
        <dbReference type="Proteomes" id="UP000248961"/>
    </source>
</evidence>
<dbReference type="Gene3D" id="1.20.1740.10">
    <property type="entry name" value="Amino acid/polyamine transporter I"/>
    <property type="match status" value="1"/>
</dbReference>
<evidence type="ECO:0000256" key="5">
    <source>
        <dbReference type="SAM" id="Phobius"/>
    </source>
</evidence>
<dbReference type="InterPro" id="IPR002293">
    <property type="entry name" value="AA/rel_permease1"/>
</dbReference>
<dbReference type="STRING" id="1450537.A0A395I9X7"/>
<organism evidence="6 7">
    <name type="scientific">Aspergillus homomorphus (strain CBS 101889)</name>
    <dbReference type="NCBI Taxonomy" id="1450537"/>
    <lineage>
        <taxon>Eukaryota</taxon>
        <taxon>Fungi</taxon>
        <taxon>Dikarya</taxon>
        <taxon>Ascomycota</taxon>
        <taxon>Pezizomycotina</taxon>
        <taxon>Eurotiomycetes</taxon>
        <taxon>Eurotiomycetidae</taxon>
        <taxon>Eurotiales</taxon>
        <taxon>Aspergillaceae</taxon>
        <taxon>Aspergillus</taxon>
        <taxon>Aspergillus subgen. Circumdati</taxon>
    </lineage>
</organism>
<evidence type="ECO:0000256" key="4">
    <source>
        <dbReference type="ARBA" id="ARBA00023136"/>
    </source>
</evidence>
<gene>
    <name evidence="6" type="ORF">BO97DRAFT_382239</name>
</gene>
<dbReference type="GeneID" id="37197577"/>
<evidence type="ECO:0000313" key="6">
    <source>
        <dbReference type="EMBL" id="RAL17022.1"/>
    </source>
</evidence>
<dbReference type="GO" id="GO:0016020">
    <property type="term" value="C:membrane"/>
    <property type="evidence" value="ECO:0007669"/>
    <property type="project" value="UniProtKB-SubCell"/>
</dbReference>
<feature type="transmembrane region" description="Helical" evidence="5">
    <location>
        <begin position="490"/>
        <end position="513"/>
    </location>
</feature>
<evidence type="ECO:0000256" key="2">
    <source>
        <dbReference type="ARBA" id="ARBA00022692"/>
    </source>
</evidence>
<dbReference type="Pfam" id="PF13520">
    <property type="entry name" value="AA_permease_2"/>
    <property type="match status" value="1"/>
</dbReference>
<dbReference type="PANTHER" id="PTHR11785:SF353">
    <property type="entry name" value="METHIONINE TRANSPORTER (EUROFUNG)"/>
    <property type="match status" value="1"/>
</dbReference>
<feature type="transmembrane region" description="Helical" evidence="5">
    <location>
        <begin position="396"/>
        <end position="416"/>
    </location>
</feature>
<feature type="transmembrane region" description="Helical" evidence="5">
    <location>
        <begin position="453"/>
        <end position="478"/>
    </location>
</feature>
<keyword evidence="7" id="KW-1185">Reference proteome</keyword>
<dbReference type="EMBL" id="KZ824268">
    <property type="protein sequence ID" value="RAL17022.1"/>
    <property type="molecule type" value="Genomic_DNA"/>
</dbReference>
<feature type="transmembrane region" description="Helical" evidence="5">
    <location>
        <begin position="180"/>
        <end position="199"/>
    </location>
</feature>
<comment type="subcellular location">
    <subcellularLocation>
        <location evidence="1">Membrane</location>
        <topology evidence="1">Multi-pass membrane protein</topology>
    </subcellularLocation>
</comment>
<keyword evidence="4 5" id="KW-0472">Membrane</keyword>
<feature type="transmembrane region" description="Helical" evidence="5">
    <location>
        <begin position="422"/>
        <end position="441"/>
    </location>
</feature>
<dbReference type="Proteomes" id="UP000248961">
    <property type="component" value="Unassembled WGS sequence"/>
</dbReference>
<dbReference type="GO" id="GO:0015179">
    <property type="term" value="F:L-amino acid transmembrane transporter activity"/>
    <property type="evidence" value="ECO:0007669"/>
    <property type="project" value="TreeGrafter"/>
</dbReference>
<proteinExistence type="predicted"/>
<keyword evidence="2 5" id="KW-0812">Transmembrane</keyword>
<feature type="transmembrane region" description="Helical" evidence="5">
    <location>
        <begin position="211"/>
        <end position="230"/>
    </location>
</feature>
<sequence length="584" mass="63729">MGFKIFTKSADIEADERSDEFSVIDDGNLHYTAAGGFNSTKLTYQEASGAPIETKSPLGYSVGPVTVICLNLNMMIGTGVFSTPASVLSGAGSVGLALFYWVIGFLMAGSMLAVYLEFVSYFPSRSGAEVVYLEQSFPWPKYFFPTVFAMQTVLFSFASSNAVVLADYLFKLANVESTAWMQKGVAVAAYTVAVLLLVFDTKWSLRLVNVIGFIKTITLTFIGITGLVVLGGHTPVKDSIANFRDAFSGTSEATVYGATNALVKVMFSYAGYSNACNVANEVKNPIKTLRWSAPASLILVAVLYILANIAYFSAASKEEILNSNVVAASLFFEKVFGTSGASRALNVLICLCAMGNLLAVLIGQSRMLRECGRQGVLPFTAFWTSTRPFGTPLGPFFLKWALTVLMILAPPAGDAFNFVVDLALYPSNAFNLLLAAGLLFTRRRRHRLHIPSSGYKAWTVTVCFAILSSLYMLVAPWYPPLTGANGGDVSFWYATYCVVGLAIVGICGVYYYIWIKVLPKLGRYEYRQAQIQVEETSTANKLVKVPVDRVDEWDREHDALGRVRQRAARTASNEMGEIVYETKG</sequence>
<feature type="transmembrane region" description="Helical" evidence="5">
    <location>
        <begin position="344"/>
        <end position="363"/>
    </location>
</feature>
<name>A0A395I9X7_ASPHC</name>
<evidence type="ECO:0000256" key="1">
    <source>
        <dbReference type="ARBA" id="ARBA00004141"/>
    </source>
</evidence>
<dbReference type="AlphaFoldDB" id="A0A395I9X7"/>
<dbReference type="OrthoDB" id="5982228at2759"/>
<feature type="transmembrane region" description="Helical" evidence="5">
    <location>
        <begin position="293"/>
        <end position="314"/>
    </location>
</feature>
<dbReference type="RefSeq" id="XP_025556176.1">
    <property type="nucleotide sequence ID" value="XM_025693288.1"/>
</dbReference>
<dbReference type="FunFam" id="1.20.1740.10:FF:000025">
    <property type="entry name" value="High-affinity methionine permease"/>
    <property type="match status" value="1"/>
</dbReference>
<dbReference type="InterPro" id="IPR050598">
    <property type="entry name" value="AminoAcid_Transporter"/>
</dbReference>